<dbReference type="Proteomes" id="UP000677228">
    <property type="component" value="Unassembled WGS sequence"/>
</dbReference>
<evidence type="ECO:0000313" key="5">
    <source>
        <dbReference type="EMBL" id="CAF1553368.1"/>
    </source>
</evidence>
<reference evidence="6" key="1">
    <citation type="submission" date="2021-02" db="EMBL/GenBank/DDBJ databases">
        <authorList>
            <person name="Nowell W R."/>
        </authorList>
    </citation>
    <scope>NUCLEOTIDE SEQUENCE</scope>
</reference>
<dbReference type="Pfam" id="PF00177">
    <property type="entry name" value="Ribosomal_S7"/>
    <property type="match status" value="1"/>
</dbReference>
<dbReference type="Proteomes" id="UP000682733">
    <property type="component" value="Unassembled WGS sequence"/>
</dbReference>
<dbReference type="GO" id="GO:1990904">
    <property type="term" value="C:ribonucleoprotein complex"/>
    <property type="evidence" value="ECO:0007669"/>
    <property type="project" value="UniProtKB-KW"/>
</dbReference>
<dbReference type="GO" id="GO:0005840">
    <property type="term" value="C:ribosome"/>
    <property type="evidence" value="ECO:0007669"/>
    <property type="project" value="UniProtKB-KW"/>
</dbReference>
<proteinExistence type="inferred from homology"/>
<organism evidence="6 7">
    <name type="scientific">Didymodactylos carnosus</name>
    <dbReference type="NCBI Taxonomy" id="1234261"/>
    <lineage>
        <taxon>Eukaryota</taxon>
        <taxon>Metazoa</taxon>
        <taxon>Spiralia</taxon>
        <taxon>Gnathifera</taxon>
        <taxon>Rotifera</taxon>
        <taxon>Eurotatoria</taxon>
        <taxon>Bdelloidea</taxon>
        <taxon>Philodinida</taxon>
        <taxon>Philodinidae</taxon>
        <taxon>Didymodactylos</taxon>
    </lineage>
</organism>
<dbReference type="InterPro" id="IPR023798">
    <property type="entry name" value="Ribosomal_uS7_dom"/>
</dbReference>
<evidence type="ECO:0000259" key="4">
    <source>
        <dbReference type="Pfam" id="PF00177"/>
    </source>
</evidence>
<dbReference type="SUPFAM" id="SSF47973">
    <property type="entry name" value="Ribosomal protein S7"/>
    <property type="match status" value="1"/>
</dbReference>
<evidence type="ECO:0000256" key="2">
    <source>
        <dbReference type="ARBA" id="ARBA00022980"/>
    </source>
</evidence>
<dbReference type="GO" id="GO:0006412">
    <property type="term" value="P:translation"/>
    <property type="evidence" value="ECO:0007669"/>
    <property type="project" value="InterPro"/>
</dbReference>
<gene>
    <name evidence="5" type="ORF">OVA965_LOCUS39416</name>
    <name evidence="6" type="ORF">TMI583_LOCUS40719</name>
</gene>
<evidence type="ECO:0000256" key="3">
    <source>
        <dbReference type="ARBA" id="ARBA00023274"/>
    </source>
</evidence>
<dbReference type="EMBL" id="CAJOBA010063280">
    <property type="protein sequence ID" value="CAF4343881.1"/>
    <property type="molecule type" value="Genomic_DNA"/>
</dbReference>
<sequence>MLVYSCQLSLKPCLSKSVISRSFHLTINHLTASQTGYHGQPNSTWWDKYALHKSPIMSREELLTIDDLDERHFKPVLPVIPTYQSYSCFHDPTTSRLIGMLMRNGNRELTEELIRKTFRVIKLINVGKYNRAQTKDEQLEIECNPVKTLQKAIKNVTPVIRLTKVSKGGTLYTIPVPMKEIRGIWTAIKLLIETTNDARPHDQRFWTLFAKELMDAADGKGRTIKKKQEIHRNAELNRAYAHFKWTK</sequence>
<accession>A0A8S2UP48</accession>
<dbReference type="Gene3D" id="1.10.455.10">
    <property type="entry name" value="Ribosomal protein S7 domain"/>
    <property type="match status" value="1"/>
</dbReference>
<evidence type="ECO:0000313" key="7">
    <source>
        <dbReference type="Proteomes" id="UP000682733"/>
    </source>
</evidence>
<keyword evidence="3" id="KW-0687">Ribonucleoprotein</keyword>
<dbReference type="InterPro" id="IPR036823">
    <property type="entry name" value="Ribosomal_uS7_dom_sf"/>
</dbReference>
<dbReference type="AlphaFoldDB" id="A0A8S2UP48"/>
<comment type="similarity">
    <text evidence="1">Belongs to the universal ribosomal protein uS7 family.</text>
</comment>
<dbReference type="InterPro" id="IPR000235">
    <property type="entry name" value="Ribosomal_uS7"/>
</dbReference>
<comment type="caution">
    <text evidence="6">The sequence shown here is derived from an EMBL/GenBank/DDBJ whole genome shotgun (WGS) entry which is preliminary data.</text>
</comment>
<evidence type="ECO:0000256" key="1">
    <source>
        <dbReference type="ARBA" id="ARBA00007151"/>
    </source>
</evidence>
<protein>
    <recommendedName>
        <fullName evidence="4">Small ribosomal subunit protein uS7 domain-containing protein</fullName>
    </recommendedName>
</protein>
<feature type="domain" description="Small ribosomal subunit protein uS7" evidence="4">
    <location>
        <begin position="86"/>
        <end position="238"/>
    </location>
</feature>
<dbReference type="EMBL" id="CAJNOK010040780">
    <property type="protein sequence ID" value="CAF1553368.1"/>
    <property type="molecule type" value="Genomic_DNA"/>
</dbReference>
<evidence type="ECO:0000313" key="6">
    <source>
        <dbReference type="EMBL" id="CAF4343881.1"/>
    </source>
</evidence>
<dbReference type="PANTHER" id="PTHR11205">
    <property type="entry name" value="RIBOSOMAL PROTEIN S7"/>
    <property type="match status" value="1"/>
</dbReference>
<name>A0A8S2UP48_9BILA</name>
<keyword evidence="2" id="KW-0689">Ribosomal protein</keyword>